<proteinExistence type="predicted"/>
<feature type="signal peptide" evidence="1">
    <location>
        <begin position="1"/>
        <end position="19"/>
    </location>
</feature>
<organism evidence="2 3">
    <name type="scientific">Frankliniella occidentalis</name>
    <name type="common">Western flower thrips</name>
    <name type="synonym">Euthrips occidentalis</name>
    <dbReference type="NCBI Taxonomy" id="133901"/>
    <lineage>
        <taxon>Eukaryota</taxon>
        <taxon>Metazoa</taxon>
        <taxon>Ecdysozoa</taxon>
        <taxon>Arthropoda</taxon>
        <taxon>Hexapoda</taxon>
        <taxon>Insecta</taxon>
        <taxon>Pterygota</taxon>
        <taxon>Neoptera</taxon>
        <taxon>Paraneoptera</taxon>
        <taxon>Thysanoptera</taxon>
        <taxon>Terebrantia</taxon>
        <taxon>Thripoidea</taxon>
        <taxon>Thripidae</taxon>
        <taxon>Frankliniella</taxon>
    </lineage>
</organism>
<accession>A0A9C6X2W8</accession>
<evidence type="ECO:0000313" key="3">
    <source>
        <dbReference type="RefSeq" id="XP_052128125.1"/>
    </source>
</evidence>
<dbReference type="RefSeq" id="XP_052128125.1">
    <property type="nucleotide sequence ID" value="XM_052272165.1"/>
</dbReference>
<sequence>MRTAMVSLVIGVLVLVVTTKRAPRPGQSTKLMFQWLDIVECPELKGQNLSVVLRYNKNGDVYADTEWNVVNAAKKLVKLRQSVSSCRDDGTNCEHFVAWDFKDGCAFIANRNAIWSPCFSNIRPPFLCPVAAVHYVNKNFTIDKEILNALPFPRGRVYKDRLEMWNEKEELTYCIILSFTWKYVAIRD</sequence>
<evidence type="ECO:0000256" key="1">
    <source>
        <dbReference type="SAM" id="SignalP"/>
    </source>
</evidence>
<feature type="chain" id="PRO_5038338789" evidence="1">
    <location>
        <begin position="20"/>
        <end position="188"/>
    </location>
</feature>
<reference evidence="3" key="1">
    <citation type="submission" date="2025-08" db="UniProtKB">
        <authorList>
            <consortium name="RefSeq"/>
        </authorList>
    </citation>
    <scope>IDENTIFICATION</scope>
    <source>
        <tissue evidence="3">Whole organism</tissue>
    </source>
</reference>
<dbReference type="KEGG" id="foc:127750461"/>
<dbReference type="Proteomes" id="UP000504606">
    <property type="component" value="Unplaced"/>
</dbReference>
<evidence type="ECO:0000313" key="2">
    <source>
        <dbReference type="Proteomes" id="UP000504606"/>
    </source>
</evidence>
<protein>
    <submittedName>
        <fullName evidence="3">Uncharacterized protein LOC127750461</fullName>
    </submittedName>
</protein>
<name>A0A9C6X2W8_FRAOC</name>
<dbReference type="AlphaFoldDB" id="A0A9C6X2W8"/>
<keyword evidence="2" id="KW-1185">Reference proteome</keyword>
<dbReference type="GeneID" id="127750461"/>
<keyword evidence="1" id="KW-0732">Signal</keyword>
<dbReference type="OrthoDB" id="10407871at2759"/>
<gene>
    <name evidence="3" type="primary">LOC127750461</name>
</gene>